<sequence>MSSPENSTATVDRIGTLPDEILIHILSFVPTKQAFTTSILSKRWIHLWRYVPILDFTETNLEDRDSVIRFEEFIFSVIRSRHSAGNHSINTFILDIQRHSSRLHALVFGNSNTIAPEFPIPILGSTTLVVLKLASFDMGADLFLNLITLPSLKTLHLKNINFDQDEHLLLILQKCPILEYLQLSNIYGHSSYYWISDDNTLTKLKRADITICYCYFPMKALSNLEFLRIQLSEDYHPYDFPTFNNLTHLVVNYDWDIVVQVLQHCPKLQSLDLYQKLQGDYWKDDEDIADDDQENWAYPKSVPTCLSLNLTTCTMRDFAFAGLQRNHVMLARFILKNAKVLETMTIWCSRKRSKIEKLLSSCPRASAKCQLSIY</sequence>
<dbReference type="KEGG" id="mtr:11434685"/>
<accession>G7J4I3</accession>
<name>G7J4I3_MEDTR</name>
<dbReference type="InterPro" id="IPR036047">
    <property type="entry name" value="F-box-like_dom_sf"/>
</dbReference>
<dbReference type="InterPro" id="IPR055411">
    <property type="entry name" value="LRR_FXL15/At3g58940/PEG3-like"/>
</dbReference>
<reference evidence="3" key="3">
    <citation type="submission" date="2015-04" db="UniProtKB">
        <authorList>
            <consortium name="EnsemblPlants"/>
        </authorList>
    </citation>
    <scope>IDENTIFICATION</scope>
    <source>
        <strain evidence="3">cv. Jemalong A17</strain>
    </source>
</reference>
<dbReference type="PROSITE" id="PS50181">
    <property type="entry name" value="FBOX"/>
    <property type="match status" value="1"/>
</dbReference>
<dbReference type="PaxDb" id="3880-AES73119"/>
<dbReference type="SUPFAM" id="SSF81383">
    <property type="entry name" value="F-box domain"/>
    <property type="match status" value="1"/>
</dbReference>
<dbReference type="SMART" id="SM00256">
    <property type="entry name" value="FBOX"/>
    <property type="match status" value="1"/>
</dbReference>
<reference evidence="2 4" key="1">
    <citation type="journal article" date="2011" name="Nature">
        <title>The Medicago genome provides insight into the evolution of rhizobial symbioses.</title>
        <authorList>
            <person name="Young N.D."/>
            <person name="Debelle F."/>
            <person name="Oldroyd G.E."/>
            <person name="Geurts R."/>
            <person name="Cannon S.B."/>
            <person name="Udvardi M.K."/>
            <person name="Benedito V.A."/>
            <person name="Mayer K.F."/>
            <person name="Gouzy J."/>
            <person name="Schoof H."/>
            <person name="Van de Peer Y."/>
            <person name="Proost S."/>
            <person name="Cook D.R."/>
            <person name="Meyers B.C."/>
            <person name="Spannagl M."/>
            <person name="Cheung F."/>
            <person name="De Mita S."/>
            <person name="Krishnakumar V."/>
            <person name="Gundlach H."/>
            <person name="Zhou S."/>
            <person name="Mudge J."/>
            <person name="Bharti A.K."/>
            <person name="Murray J.D."/>
            <person name="Naoumkina M.A."/>
            <person name="Rosen B."/>
            <person name="Silverstein K.A."/>
            <person name="Tang H."/>
            <person name="Rombauts S."/>
            <person name="Zhao P.X."/>
            <person name="Zhou P."/>
            <person name="Barbe V."/>
            <person name="Bardou P."/>
            <person name="Bechner M."/>
            <person name="Bellec A."/>
            <person name="Berger A."/>
            <person name="Berges H."/>
            <person name="Bidwell S."/>
            <person name="Bisseling T."/>
            <person name="Choisne N."/>
            <person name="Couloux A."/>
            <person name="Denny R."/>
            <person name="Deshpande S."/>
            <person name="Dai X."/>
            <person name="Doyle J.J."/>
            <person name="Dudez A.M."/>
            <person name="Farmer A.D."/>
            <person name="Fouteau S."/>
            <person name="Franken C."/>
            <person name="Gibelin C."/>
            <person name="Gish J."/>
            <person name="Goldstein S."/>
            <person name="Gonzalez A.J."/>
            <person name="Green P.J."/>
            <person name="Hallab A."/>
            <person name="Hartog M."/>
            <person name="Hua A."/>
            <person name="Humphray S.J."/>
            <person name="Jeong D.H."/>
            <person name="Jing Y."/>
            <person name="Jocker A."/>
            <person name="Kenton S.M."/>
            <person name="Kim D.J."/>
            <person name="Klee K."/>
            <person name="Lai H."/>
            <person name="Lang C."/>
            <person name="Lin S."/>
            <person name="Macmil S.L."/>
            <person name="Magdelenat G."/>
            <person name="Matthews L."/>
            <person name="McCorrison J."/>
            <person name="Monaghan E.L."/>
            <person name="Mun J.H."/>
            <person name="Najar F.Z."/>
            <person name="Nicholson C."/>
            <person name="Noirot C."/>
            <person name="O'Bleness M."/>
            <person name="Paule C.R."/>
            <person name="Poulain J."/>
            <person name="Prion F."/>
            <person name="Qin B."/>
            <person name="Qu C."/>
            <person name="Retzel E.F."/>
            <person name="Riddle C."/>
            <person name="Sallet E."/>
            <person name="Samain S."/>
            <person name="Samson N."/>
            <person name="Sanders I."/>
            <person name="Saurat O."/>
            <person name="Scarpelli C."/>
            <person name="Schiex T."/>
            <person name="Segurens B."/>
            <person name="Severin A.J."/>
            <person name="Sherrier D.J."/>
            <person name="Shi R."/>
            <person name="Sims S."/>
            <person name="Singer S.R."/>
            <person name="Sinharoy S."/>
            <person name="Sterck L."/>
            <person name="Viollet A."/>
            <person name="Wang B.B."/>
            <person name="Wang K."/>
            <person name="Wang M."/>
            <person name="Wang X."/>
            <person name="Warfsmann J."/>
            <person name="Weissenbach J."/>
            <person name="White D.D."/>
            <person name="White J.D."/>
            <person name="Wiley G.B."/>
            <person name="Wincker P."/>
            <person name="Xing Y."/>
            <person name="Yang L."/>
            <person name="Yao Z."/>
            <person name="Ying F."/>
            <person name="Zhai J."/>
            <person name="Zhou L."/>
            <person name="Zuber A."/>
            <person name="Denarie J."/>
            <person name="Dixon R.A."/>
            <person name="May G.D."/>
            <person name="Schwartz D.C."/>
            <person name="Rogers J."/>
            <person name="Quetier F."/>
            <person name="Town C.D."/>
            <person name="Roe B.A."/>
        </authorList>
    </citation>
    <scope>NUCLEOTIDE SEQUENCE [LARGE SCALE GENOMIC DNA]</scope>
    <source>
        <strain evidence="2">A17</strain>
        <strain evidence="3 4">cv. Jemalong A17</strain>
    </source>
</reference>
<dbReference type="HOGENOM" id="CLU_010721_1_0_1"/>
<dbReference type="InterPro" id="IPR006566">
    <property type="entry name" value="FBD"/>
</dbReference>
<dbReference type="Pfam" id="PF24758">
    <property type="entry name" value="LRR_At5g56370"/>
    <property type="match status" value="1"/>
</dbReference>
<dbReference type="PANTHER" id="PTHR31900:SF34">
    <property type="entry name" value="EMB|CAB62440.1-RELATED"/>
    <property type="match status" value="1"/>
</dbReference>
<dbReference type="STRING" id="3880.G7J4I3"/>
<proteinExistence type="predicted"/>
<organism evidence="2 4">
    <name type="scientific">Medicago truncatula</name>
    <name type="common">Barrel medic</name>
    <name type="synonym">Medicago tribuloides</name>
    <dbReference type="NCBI Taxonomy" id="3880"/>
    <lineage>
        <taxon>Eukaryota</taxon>
        <taxon>Viridiplantae</taxon>
        <taxon>Streptophyta</taxon>
        <taxon>Embryophyta</taxon>
        <taxon>Tracheophyta</taxon>
        <taxon>Spermatophyta</taxon>
        <taxon>Magnoliopsida</taxon>
        <taxon>eudicotyledons</taxon>
        <taxon>Gunneridae</taxon>
        <taxon>Pentapetalae</taxon>
        <taxon>rosids</taxon>
        <taxon>fabids</taxon>
        <taxon>Fabales</taxon>
        <taxon>Fabaceae</taxon>
        <taxon>Papilionoideae</taxon>
        <taxon>50 kb inversion clade</taxon>
        <taxon>NPAAA clade</taxon>
        <taxon>Hologalegina</taxon>
        <taxon>IRL clade</taxon>
        <taxon>Trifolieae</taxon>
        <taxon>Medicago</taxon>
    </lineage>
</organism>
<dbReference type="OMA" id="ADITICY"/>
<evidence type="ECO:0000313" key="3">
    <source>
        <dbReference type="EnsemblPlants" id="AES73119"/>
    </source>
</evidence>
<dbReference type="Pfam" id="PF08387">
    <property type="entry name" value="FBD"/>
    <property type="match status" value="1"/>
</dbReference>
<dbReference type="Pfam" id="PF00646">
    <property type="entry name" value="F-box"/>
    <property type="match status" value="1"/>
</dbReference>
<dbReference type="EnsemblPlants" id="AES73119">
    <property type="protein sequence ID" value="AES73119"/>
    <property type="gene ID" value="MTR_3g099830"/>
</dbReference>
<dbReference type="EMBL" id="CM001219">
    <property type="protein sequence ID" value="AES73119.1"/>
    <property type="molecule type" value="Genomic_DNA"/>
</dbReference>
<dbReference type="InterPro" id="IPR053781">
    <property type="entry name" value="F-box_AtFBL13-like"/>
</dbReference>
<dbReference type="PANTHER" id="PTHR31900">
    <property type="entry name" value="F-BOX/RNI SUPERFAMILY PROTEIN-RELATED"/>
    <property type="match status" value="1"/>
</dbReference>
<dbReference type="OrthoDB" id="1435207at2759"/>
<protein>
    <submittedName>
        <fullName evidence="2">F-box/RNI/FBD-like domain protein</fullName>
    </submittedName>
</protein>
<reference evidence="2 4" key="2">
    <citation type="journal article" date="2014" name="BMC Genomics">
        <title>An improved genome release (version Mt4.0) for the model legume Medicago truncatula.</title>
        <authorList>
            <person name="Tang H."/>
            <person name="Krishnakumar V."/>
            <person name="Bidwell S."/>
            <person name="Rosen B."/>
            <person name="Chan A."/>
            <person name="Zhou S."/>
            <person name="Gentzbittel L."/>
            <person name="Childs K.L."/>
            <person name="Yandell M."/>
            <person name="Gundlach H."/>
            <person name="Mayer K.F."/>
            <person name="Schwartz D.C."/>
            <person name="Town C.D."/>
        </authorList>
    </citation>
    <scope>GENOME REANNOTATION</scope>
    <source>
        <strain evidence="3 4">cv. Jemalong A17</strain>
    </source>
</reference>
<dbReference type="Gene3D" id="3.80.10.10">
    <property type="entry name" value="Ribonuclease Inhibitor"/>
    <property type="match status" value="1"/>
</dbReference>
<dbReference type="InterPro" id="IPR050232">
    <property type="entry name" value="FBL13/AtMIF1-like"/>
</dbReference>
<dbReference type="Gene3D" id="1.20.1280.50">
    <property type="match status" value="1"/>
</dbReference>
<dbReference type="CDD" id="cd22160">
    <property type="entry name" value="F-box_AtFBL13-like"/>
    <property type="match status" value="1"/>
</dbReference>
<dbReference type="AlphaFoldDB" id="G7J4I3"/>
<dbReference type="InterPro" id="IPR001810">
    <property type="entry name" value="F-box_dom"/>
</dbReference>
<dbReference type="SMART" id="SM00579">
    <property type="entry name" value="FBD"/>
    <property type="match status" value="1"/>
</dbReference>
<evidence type="ECO:0000313" key="4">
    <source>
        <dbReference type="Proteomes" id="UP000002051"/>
    </source>
</evidence>
<evidence type="ECO:0000259" key="1">
    <source>
        <dbReference type="PROSITE" id="PS50181"/>
    </source>
</evidence>
<feature type="domain" description="F-box" evidence="1">
    <location>
        <begin position="11"/>
        <end position="47"/>
    </location>
</feature>
<dbReference type="Proteomes" id="UP000002051">
    <property type="component" value="Chromosome 3"/>
</dbReference>
<dbReference type="SUPFAM" id="SSF52047">
    <property type="entry name" value="RNI-like"/>
    <property type="match status" value="1"/>
</dbReference>
<evidence type="ECO:0000313" key="2">
    <source>
        <dbReference type="EMBL" id="AES73119.1"/>
    </source>
</evidence>
<gene>
    <name evidence="3" type="primary">11434685</name>
    <name evidence="2" type="ordered locus">MTR_3g099830</name>
</gene>
<dbReference type="InterPro" id="IPR032675">
    <property type="entry name" value="LRR_dom_sf"/>
</dbReference>
<keyword evidence="4" id="KW-1185">Reference proteome</keyword>